<dbReference type="AlphaFoldDB" id="A0AAV4DBT8"/>
<dbReference type="EMBL" id="BLXT01007695">
    <property type="protein sequence ID" value="GFO41482.1"/>
    <property type="molecule type" value="Genomic_DNA"/>
</dbReference>
<comment type="caution">
    <text evidence="1">The sequence shown here is derived from an EMBL/GenBank/DDBJ whole genome shotgun (WGS) entry which is preliminary data.</text>
</comment>
<dbReference type="Proteomes" id="UP000735302">
    <property type="component" value="Unassembled WGS sequence"/>
</dbReference>
<accession>A0AAV4DBT8</accession>
<evidence type="ECO:0000313" key="2">
    <source>
        <dbReference type="Proteomes" id="UP000735302"/>
    </source>
</evidence>
<gene>
    <name evidence="1" type="ORF">PoB_006798700</name>
</gene>
<reference evidence="1 2" key="1">
    <citation type="journal article" date="2021" name="Elife">
        <title>Chloroplast acquisition without the gene transfer in kleptoplastic sea slugs, Plakobranchus ocellatus.</title>
        <authorList>
            <person name="Maeda T."/>
            <person name="Takahashi S."/>
            <person name="Yoshida T."/>
            <person name="Shimamura S."/>
            <person name="Takaki Y."/>
            <person name="Nagai Y."/>
            <person name="Toyoda A."/>
            <person name="Suzuki Y."/>
            <person name="Arimoto A."/>
            <person name="Ishii H."/>
            <person name="Satoh N."/>
            <person name="Nishiyama T."/>
            <person name="Hasebe M."/>
            <person name="Maruyama T."/>
            <person name="Minagawa J."/>
            <person name="Obokata J."/>
            <person name="Shigenobu S."/>
        </authorList>
    </citation>
    <scope>NUCLEOTIDE SEQUENCE [LARGE SCALE GENOMIC DNA]</scope>
</reference>
<organism evidence="1 2">
    <name type="scientific">Plakobranchus ocellatus</name>
    <dbReference type="NCBI Taxonomy" id="259542"/>
    <lineage>
        <taxon>Eukaryota</taxon>
        <taxon>Metazoa</taxon>
        <taxon>Spiralia</taxon>
        <taxon>Lophotrochozoa</taxon>
        <taxon>Mollusca</taxon>
        <taxon>Gastropoda</taxon>
        <taxon>Heterobranchia</taxon>
        <taxon>Euthyneura</taxon>
        <taxon>Panpulmonata</taxon>
        <taxon>Sacoglossa</taxon>
        <taxon>Placobranchoidea</taxon>
        <taxon>Plakobranchidae</taxon>
        <taxon>Plakobranchus</taxon>
    </lineage>
</organism>
<protein>
    <submittedName>
        <fullName evidence="1">Uncharacterized protein</fullName>
    </submittedName>
</protein>
<name>A0AAV4DBT8_9GAST</name>
<sequence>MLGFNRSLTPNRRFNDSLDACMYIAYPQHGDLRFSGPRQAREPVAGLEPATEGSLQISGRIRYPLCHRRPNDSLEKPKSIFERAHKQTFLKTHLDLIPGNFPHNVFC</sequence>
<keyword evidence="2" id="KW-1185">Reference proteome</keyword>
<proteinExistence type="predicted"/>
<evidence type="ECO:0000313" key="1">
    <source>
        <dbReference type="EMBL" id="GFO41482.1"/>
    </source>
</evidence>